<keyword evidence="2" id="KW-1185">Reference proteome</keyword>
<gene>
    <name evidence="1" type="ORF">BJ138DRAFT_947876</name>
</gene>
<sequence>MISGICQCFACFLAYSQSRTLCYVTDARWSKSPTEKSLASTLLLQATGCAANNGHSTAPIERVTVSLIIIRQSEPIFQKLISVYRFISQAHQRSSKSNKVIAIGYALILNVSKNPGITLAAR</sequence>
<dbReference type="EMBL" id="MU267685">
    <property type="protein sequence ID" value="KAH7911223.1"/>
    <property type="molecule type" value="Genomic_DNA"/>
</dbReference>
<reference evidence="1" key="1">
    <citation type="journal article" date="2021" name="New Phytol.">
        <title>Evolutionary innovations through gain and loss of genes in the ectomycorrhizal Boletales.</title>
        <authorList>
            <person name="Wu G."/>
            <person name="Miyauchi S."/>
            <person name="Morin E."/>
            <person name="Kuo A."/>
            <person name="Drula E."/>
            <person name="Varga T."/>
            <person name="Kohler A."/>
            <person name="Feng B."/>
            <person name="Cao Y."/>
            <person name="Lipzen A."/>
            <person name="Daum C."/>
            <person name="Hundley H."/>
            <person name="Pangilinan J."/>
            <person name="Johnson J."/>
            <person name="Barry K."/>
            <person name="LaButti K."/>
            <person name="Ng V."/>
            <person name="Ahrendt S."/>
            <person name="Min B."/>
            <person name="Choi I.G."/>
            <person name="Park H."/>
            <person name="Plett J.M."/>
            <person name="Magnuson J."/>
            <person name="Spatafora J.W."/>
            <person name="Nagy L.G."/>
            <person name="Henrissat B."/>
            <person name="Grigoriev I.V."/>
            <person name="Yang Z.L."/>
            <person name="Xu J."/>
            <person name="Martin F.M."/>
        </authorList>
    </citation>
    <scope>NUCLEOTIDE SEQUENCE</scope>
    <source>
        <strain evidence="1">ATCC 28755</strain>
    </source>
</reference>
<proteinExistence type="predicted"/>
<comment type="caution">
    <text evidence="1">The sequence shown here is derived from an EMBL/GenBank/DDBJ whole genome shotgun (WGS) entry which is preliminary data.</text>
</comment>
<protein>
    <submittedName>
        <fullName evidence="1">Uncharacterized protein</fullName>
    </submittedName>
</protein>
<accession>A0ACB8AEE1</accession>
<organism evidence="1 2">
    <name type="scientific">Hygrophoropsis aurantiaca</name>
    <dbReference type="NCBI Taxonomy" id="72124"/>
    <lineage>
        <taxon>Eukaryota</taxon>
        <taxon>Fungi</taxon>
        <taxon>Dikarya</taxon>
        <taxon>Basidiomycota</taxon>
        <taxon>Agaricomycotina</taxon>
        <taxon>Agaricomycetes</taxon>
        <taxon>Agaricomycetidae</taxon>
        <taxon>Boletales</taxon>
        <taxon>Coniophorineae</taxon>
        <taxon>Hygrophoropsidaceae</taxon>
        <taxon>Hygrophoropsis</taxon>
    </lineage>
</organism>
<dbReference type="Proteomes" id="UP000790377">
    <property type="component" value="Unassembled WGS sequence"/>
</dbReference>
<name>A0ACB8AEE1_9AGAM</name>
<evidence type="ECO:0000313" key="2">
    <source>
        <dbReference type="Proteomes" id="UP000790377"/>
    </source>
</evidence>
<evidence type="ECO:0000313" key="1">
    <source>
        <dbReference type="EMBL" id="KAH7911223.1"/>
    </source>
</evidence>